<comment type="catalytic activity">
    <reaction evidence="3 4">
        <text>[thioredoxin]-disulfide + L-methionine + H2O = L-methionine (S)-S-oxide + [thioredoxin]-dithiol</text>
        <dbReference type="Rhea" id="RHEA:19993"/>
        <dbReference type="Rhea" id="RHEA-COMP:10698"/>
        <dbReference type="Rhea" id="RHEA-COMP:10700"/>
        <dbReference type="ChEBI" id="CHEBI:15377"/>
        <dbReference type="ChEBI" id="CHEBI:29950"/>
        <dbReference type="ChEBI" id="CHEBI:50058"/>
        <dbReference type="ChEBI" id="CHEBI:57844"/>
        <dbReference type="ChEBI" id="CHEBI:58772"/>
        <dbReference type="EC" id="1.8.4.11"/>
    </reaction>
</comment>
<comment type="catalytic activity">
    <reaction evidence="2 4">
        <text>L-methionyl-[protein] + [thioredoxin]-disulfide + H2O = L-methionyl-(S)-S-oxide-[protein] + [thioredoxin]-dithiol</text>
        <dbReference type="Rhea" id="RHEA:14217"/>
        <dbReference type="Rhea" id="RHEA-COMP:10698"/>
        <dbReference type="Rhea" id="RHEA-COMP:10700"/>
        <dbReference type="Rhea" id="RHEA-COMP:12313"/>
        <dbReference type="Rhea" id="RHEA-COMP:12315"/>
        <dbReference type="ChEBI" id="CHEBI:15377"/>
        <dbReference type="ChEBI" id="CHEBI:16044"/>
        <dbReference type="ChEBI" id="CHEBI:29950"/>
        <dbReference type="ChEBI" id="CHEBI:44120"/>
        <dbReference type="ChEBI" id="CHEBI:50058"/>
        <dbReference type="EC" id="1.8.4.11"/>
    </reaction>
</comment>
<evidence type="ECO:0000256" key="5">
    <source>
        <dbReference type="SAM" id="MobiDB-lite"/>
    </source>
</evidence>
<gene>
    <name evidence="4 7" type="primary">msrA</name>
    <name evidence="7" type="ORF">NCTC11923_00094</name>
</gene>
<proteinExistence type="inferred from homology"/>
<reference evidence="7 8" key="1">
    <citation type="submission" date="2018-12" db="EMBL/GenBank/DDBJ databases">
        <authorList>
            <consortium name="Pathogen Informatics"/>
        </authorList>
    </citation>
    <scope>NUCLEOTIDE SEQUENCE [LARGE SCALE GENOMIC DNA]</scope>
    <source>
        <strain evidence="7 8">NCTC11923</strain>
    </source>
</reference>
<dbReference type="Proteomes" id="UP000276899">
    <property type="component" value="Chromosome"/>
</dbReference>
<dbReference type="InterPro" id="IPR050162">
    <property type="entry name" value="MsrA_MetSO_reductase"/>
</dbReference>
<comment type="similarity">
    <text evidence="4">Belongs to the MsrA Met sulfoxide reductase family.</text>
</comment>
<feature type="region of interest" description="Disordered" evidence="5">
    <location>
        <begin position="1"/>
        <end position="20"/>
    </location>
</feature>
<dbReference type="GO" id="GO:0005737">
    <property type="term" value="C:cytoplasm"/>
    <property type="evidence" value="ECO:0007669"/>
    <property type="project" value="TreeGrafter"/>
</dbReference>
<dbReference type="Pfam" id="PF01625">
    <property type="entry name" value="PMSR"/>
    <property type="match status" value="1"/>
</dbReference>
<dbReference type="PANTHER" id="PTHR42799:SF2">
    <property type="entry name" value="MITOCHONDRIAL PEPTIDE METHIONINE SULFOXIDE REDUCTASE"/>
    <property type="match status" value="1"/>
</dbReference>
<dbReference type="InterPro" id="IPR002569">
    <property type="entry name" value="Met_Sox_Rdtase_MsrA_dom"/>
</dbReference>
<organism evidence="7 8">
    <name type="scientific">Actinomyces slackii</name>
    <dbReference type="NCBI Taxonomy" id="52774"/>
    <lineage>
        <taxon>Bacteria</taxon>
        <taxon>Bacillati</taxon>
        <taxon>Actinomycetota</taxon>
        <taxon>Actinomycetes</taxon>
        <taxon>Actinomycetales</taxon>
        <taxon>Actinomycetaceae</taxon>
        <taxon>Actinomyces</taxon>
    </lineage>
</organism>
<evidence type="ECO:0000313" key="7">
    <source>
        <dbReference type="EMBL" id="VEG73489.1"/>
    </source>
</evidence>
<dbReference type="RefSeq" id="WP_026427909.1">
    <property type="nucleotide sequence ID" value="NZ_CBCRWE010000039.1"/>
</dbReference>
<protein>
    <recommendedName>
        <fullName evidence="4">Peptide methionine sulfoxide reductase MsrA</fullName>
        <shortName evidence="4">Protein-methionine-S-oxide reductase</shortName>
        <ecNumber evidence="4">1.8.4.11</ecNumber>
    </recommendedName>
    <alternativeName>
        <fullName evidence="4">Peptide-methionine (S)-S-oxide reductase</fullName>
        <shortName evidence="4">Peptide Met(O) reductase</shortName>
    </alternativeName>
</protein>
<sequence length="235" mass="25053">MTMTPTRNPDLPGREDSILPAPGDHVVLGTPLNGPWPQGTEVIYLAGGCFWGVERFLWRQDGVVSTAVGYMGGTTPNATYQEICTGATGHAETVRVAYDPAVCGAGGEALLRVFWENHDSTRLNRHGNDVGTQYRSAVWTTTPAQQAAALAIRQAFGSELARLGLGSCVTTVEPAEPLYADFGGPFYLAEDYHQGYLHKNPNGYCNHGPNGVTCPVGVADLPAQVDLLPPQAAQE</sequence>
<feature type="domain" description="Peptide methionine sulphoxide reductase MsrA" evidence="6">
    <location>
        <begin position="43"/>
        <end position="206"/>
    </location>
</feature>
<evidence type="ECO:0000256" key="2">
    <source>
        <dbReference type="ARBA" id="ARBA00047806"/>
    </source>
</evidence>
<dbReference type="GO" id="GO:0034599">
    <property type="term" value="P:cellular response to oxidative stress"/>
    <property type="evidence" value="ECO:0007669"/>
    <property type="project" value="TreeGrafter"/>
</dbReference>
<dbReference type="EC" id="1.8.4.11" evidence="4"/>
<dbReference type="PANTHER" id="PTHR42799">
    <property type="entry name" value="MITOCHONDRIAL PEPTIDE METHIONINE SULFOXIDE REDUCTASE"/>
    <property type="match status" value="1"/>
</dbReference>
<feature type="active site" evidence="4">
    <location>
        <position position="49"/>
    </location>
</feature>
<accession>A0A3S4U0I0</accession>
<keyword evidence="8" id="KW-1185">Reference proteome</keyword>
<evidence type="ECO:0000259" key="6">
    <source>
        <dbReference type="Pfam" id="PF01625"/>
    </source>
</evidence>
<evidence type="ECO:0000256" key="3">
    <source>
        <dbReference type="ARBA" id="ARBA00048782"/>
    </source>
</evidence>
<dbReference type="EMBL" id="LR134363">
    <property type="protein sequence ID" value="VEG73489.1"/>
    <property type="molecule type" value="Genomic_DNA"/>
</dbReference>
<dbReference type="HAMAP" id="MF_01401">
    <property type="entry name" value="MsrA"/>
    <property type="match status" value="1"/>
</dbReference>
<name>A0A3S4U0I0_9ACTO</name>
<keyword evidence="1 4" id="KW-0560">Oxidoreductase</keyword>
<dbReference type="Gene3D" id="3.30.1060.10">
    <property type="entry name" value="Peptide methionine sulphoxide reductase MsrA"/>
    <property type="match status" value="1"/>
</dbReference>
<evidence type="ECO:0000256" key="4">
    <source>
        <dbReference type="HAMAP-Rule" id="MF_01401"/>
    </source>
</evidence>
<dbReference type="GO" id="GO:0033744">
    <property type="term" value="F:L-methionine:thioredoxin-disulfide S-oxidoreductase activity"/>
    <property type="evidence" value="ECO:0007669"/>
    <property type="project" value="RHEA"/>
</dbReference>
<comment type="function">
    <text evidence="4">Has an important function as a repair enzyme for proteins that have been inactivated by oxidation. Catalyzes the reversible oxidation-reduction of methionine sulfoxide in proteins to methionine.</text>
</comment>
<dbReference type="SUPFAM" id="SSF55068">
    <property type="entry name" value="Peptide methionine sulfoxide reductase"/>
    <property type="match status" value="1"/>
</dbReference>
<dbReference type="AlphaFoldDB" id="A0A3S4U0I0"/>
<dbReference type="STRING" id="1278298.GCA_000428685_01143"/>
<dbReference type="NCBIfam" id="TIGR00401">
    <property type="entry name" value="msrA"/>
    <property type="match status" value="1"/>
</dbReference>
<dbReference type="KEGG" id="asla:NCTC11923_00094"/>
<evidence type="ECO:0000256" key="1">
    <source>
        <dbReference type="ARBA" id="ARBA00023002"/>
    </source>
</evidence>
<evidence type="ECO:0000313" key="8">
    <source>
        <dbReference type="Proteomes" id="UP000276899"/>
    </source>
</evidence>
<dbReference type="InterPro" id="IPR036509">
    <property type="entry name" value="Met_Sox_Rdtase_MsrA_sf"/>
</dbReference>
<dbReference type="GO" id="GO:0008113">
    <property type="term" value="F:peptide-methionine (S)-S-oxide reductase activity"/>
    <property type="evidence" value="ECO:0007669"/>
    <property type="project" value="UniProtKB-UniRule"/>
</dbReference>